<sequence>MEEEKVEKVPKLHCTSTKYPRKVAAVPVNSAGLQSSEQRMLSVEGWKSEDGNGIVSAGFGDKTCNKNDGVQALTCTSNGLLSVFGRRCEMEDAVKVEVTEECKERLHKLLAEEMVEDNKKGSGIDWGTTMERCFEKMDEEVNRGRLAEEMGGKRRLWRWLVTGG</sequence>
<organism evidence="1 2">
    <name type="scientific">Hibiscus syriacus</name>
    <name type="common">Rose of Sharon</name>
    <dbReference type="NCBI Taxonomy" id="106335"/>
    <lineage>
        <taxon>Eukaryota</taxon>
        <taxon>Viridiplantae</taxon>
        <taxon>Streptophyta</taxon>
        <taxon>Embryophyta</taxon>
        <taxon>Tracheophyta</taxon>
        <taxon>Spermatophyta</taxon>
        <taxon>Magnoliopsida</taxon>
        <taxon>eudicotyledons</taxon>
        <taxon>Gunneridae</taxon>
        <taxon>Pentapetalae</taxon>
        <taxon>rosids</taxon>
        <taxon>malvids</taxon>
        <taxon>Malvales</taxon>
        <taxon>Malvaceae</taxon>
        <taxon>Malvoideae</taxon>
        <taxon>Hibiscus</taxon>
    </lineage>
</organism>
<name>A0A6A3C9X7_HIBSY</name>
<evidence type="ECO:0000313" key="2">
    <source>
        <dbReference type="Proteomes" id="UP000436088"/>
    </source>
</evidence>
<keyword evidence="2" id="KW-1185">Reference proteome</keyword>
<evidence type="ECO:0000313" key="1">
    <source>
        <dbReference type="EMBL" id="KAE8723889.1"/>
    </source>
</evidence>
<dbReference type="AlphaFoldDB" id="A0A6A3C9X7"/>
<comment type="caution">
    <text evidence="1">The sequence shown here is derived from an EMBL/GenBank/DDBJ whole genome shotgun (WGS) entry which is preliminary data.</text>
</comment>
<dbReference type="EMBL" id="VEPZ02000502">
    <property type="protein sequence ID" value="KAE8723889.1"/>
    <property type="molecule type" value="Genomic_DNA"/>
</dbReference>
<dbReference type="Proteomes" id="UP000436088">
    <property type="component" value="Unassembled WGS sequence"/>
</dbReference>
<proteinExistence type="predicted"/>
<reference evidence="1" key="1">
    <citation type="submission" date="2019-09" db="EMBL/GenBank/DDBJ databases">
        <title>Draft genome information of white flower Hibiscus syriacus.</title>
        <authorList>
            <person name="Kim Y.-M."/>
        </authorList>
    </citation>
    <scope>NUCLEOTIDE SEQUENCE [LARGE SCALE GENOMIC DNA]</scope>
    <source>
        <strain evidence="1">YM2019G1</strain>
    </source>
</reference>
<gene>
    <name evidence="1" type="ORF">F3Y22_tig00011662pilonHSYRG00069</name>
</gene>
<protein>
    <submittedName>
        <fullName evidence="1">Uncharacterized protein</fullName>
    </submittedName>
</protein>
<accession>A0A6A3C9X7</accession>